<dbReference type="AlphaFoldDB" id="A0A2P2MAZ6"/>
<accession>A0A2P2MAZ6</accession>
<feature type="transmembrane region" description="Helical" evidence="1">
    <location>
        <begin position="6"/>
        <end position="23"/>
    </location>
</feature>
<dbReference type="EMBL" id="GGEC01046890">
    <property type="protein sequence ID" value="MBX27374.1"/>
    <property type="molecule type" value="Transcribed_RNA"/>
</dbReference>
<reference evidence="2" key="1">
    <citation type="submission" date="2018-02" db="EMBL/GenBank/DDBJ databases">
        <title>Rhizophora mucronata_Transcriptome.</title>
        <authorList>
            <person name="Meera S.P."/>
            <person name="Sreeshan A."/>
            <person name="Augustine A."/>
        </authorList>
    </citation>
    <scope>NUCLEOTIDE SEQUENCE</scope>
    <source>
        <tissue evidence="2">Leaf</tissue>
    </source>
</reference>
<sequence length="35" mass="3952">MIACGAVFLLQINSFFFFLIRGISSMRIQVTSINL</sequence>
<keyword evidence="1" id="KW-1133">Transmembrane helix</keyword>
<protein>
    <submittedName>
        <fullName evidence="2">Uncharacterized protein</fullName>
    </submittedName>
</protein>
<organism evidence="2">
    <name type="scientific">Rhizophora mucronata</name>
    <name type="common">Asiatic mangrove</name>
    <dbReference type="NCBI Taxonomy" id="61149"/>
    <lineage>
        <taxon>Eukaryota</taxon>
        <taxon>Viridiplantae</taxon>
        <taxon>Streptophyta</taxon>
        <taxon>Embryophyta</taxon>
        <taxon>Tracheophyta</taxon>
        <taxon>Spermatophyta</taxon>
        <taxon>Magnoliopsida</taxon>
        <taxon>eudicotyledons</taxon>
        <taxon>Gunneridae</taxon>
        <taxon>Pentapetalae</taxon>
        <taxon>rosids</taxon>
        <taxon>fabids</taxon>
        <taxon>Malpighiales</taxon>
        <taxon>Rhizophoraceae</taxon>
        <taxon>Rhizophora</taxon>
    </lineage>
</organism>
<keyword evidence="1" id="KW-0812">Transmembrane</keyword>
<evidence type="ECO:0000313" key="2">
    <source>
        <dbReference type="EMBL" id="MBX27374.1"/>
    </source>
</evidence>
<name>A0A2P2MAZ6_RHIMU</name>
<proteinExistence type="predicted"/>
<evidence type="ECO:0000256" key="1">
    <source>
        <dbReference type="SAM" id="Phobius"/>
    </source>
</evidence>
<keyword evidence="1" id="KW-0472">Membrane</keyword>